<proteinExistence type="predicted"/>
<sequence>MFMTARRRDRATSPVQAAKIVVAGAAIGLGAFALGLAGPAGAEPLVPTPVPGEPAPPPPPGQPVPVPPGELVVAAPAPPPMGEPMVPEITDPKYGSGSSSGPLGFLKDAWNQAKNPYGDAMPVQSAPPPGAGPAPQLPPGYVSTNAPGSNGPPAMGDYSGGPPLPEGYHSLNGPPPPGYFDGPPPPPPPDPNAYVPVVSPPPPPLLPPR</sequence>
<organism evidence="2 3">
    <name type="scientific">Mycolicibacterium arabiense</name>
    <dbReference type="NCBI Taxonomy" id="1286181"/>
    <lineage>
        <taxon>Bacteria</taxon>
        <taxon>Bacillati</taxon>
        <taxon>Actinomycetota</taxon>
        <taxon>Actinomycetes</taxon>
        <taxon>Mycobacteriales</taxon>
        <taxon>Mycobacteriaceae</taxon>
        <taxon>Mycolicibacterium</taxon>
    </lineage>
</organism>
<feature type="compositionally biased region" description="Pro residues" evidence="1">
    <location>
        <begin position="125"/>
        <end position="138"/>
    </location>
</feature>
<feature type="compositionally biased region" description="Pro residues" evidence="1">
    <location>
        <begin position="173"/>
        <end position="191"/>
    </location>
</feature>
<dbReference type="AlphaFoldDB" id="A0A7I7S583"/>
<reference evidence="2 3" key="1">
    <citation type="journal article" date="2019" name="Emerg. Microbes Infect.">
        <title>Comprehensive subspecies identification of 175 nontuberculous mycobacteria species based on 7547 genomic profiles.</title>
        <authorList>
            <person name="Matsumoto Y."/>
            <person name="Kinjo T."/>
            <person name="Motooka D."/>
            <person name="Nabeya D."/>
            <person name="Jung N."/>
            <person name="Uechi K."/>
            <person name="Horii T."/>
            <person name="Iida T."/>
            <person name="Fujita J."/>
            <person name="Nakamura S."/>
        </authorList>
    </citation>
    <scope>NUCLEOTIDE SEQUENCE [LARGE SCALE GENOMIC DNA]</scope>
    <source>
        <strain evidence="2 3">JCM 18538</strain>
    </source>
</reference>
<name>A0A7I7S583_9MYCO</name>
<dbReference type="KEGG" id="marz:MARA_50290"/>
<gene>
    <name evidence="2" type="ORF">MARA_50290</name>
</gene>
<feature type="compositionally biased region" description="Pro residues" evidence="1">
    <location>
        <begin position="46"/>
        <end position="68"/>
    </location>
</feature>
<dbReference type="EMBL" id="AP022593">
    <property type="protein sequence ID" value="BBY51561.1"/>
    <property type="molecule type" value="Genomic_DNA"/>
</dbReference>
<keyword evidence="3" id="KW-1185">Reference proteome</keyword>
<feature type="compositionally biased region" description="Pro residues" evidence="1">
    <location>
        <begin position="198"/>
        <end position="209"/>
    </location>
</feature>
<geneLocation type="plasmid" evidence="3">
    <name>pjcm18538 dna</name>
</geneLocation>
<accession>A0A7I7S583</accession>
<dbReference type="Proteomes" id="UP000467428">
    <property type="component" value="Chromosome"/>
</dbReference>
<evidence type="ECO:0000313" key="2">
    <source>
        <dbReference type="EMBL" id="BBY51561.1"/>
    </source>
</evidence>
<evidence type="ECO:0000256" key="1">
    <source>
        <dbReference type="SAM" id="MobiDB-lite"/>
    </source>
</evidence>
<feature type="region of interest" description="Disordered" evidence="1">
    <location>
        <begin position="40"/>
        <end position="209"/>
    </location>
</feature>
<evidence type="ECO:0000313" key="3">
    <source>
        <dbReference type="Proteomes" id="UP000467428"/>
    </source>
</evidence>
<protein>
    <submittedName>
        <fullName evidence="2">Uncharacterized protein</fullName>
    </submittedName>
</protein>